<evidence type="ECO:0000256" key="2">
    <source>
        <dbReference type="ARBA" id="ARBA00023295"/>
    </source>
</evidence>
<dbReference type="InterPro" id="IPR023186">
    <property type="entry name" value="IUNH"/>
</dbReference>
<protein>
    <submittedName>
        <fullName evidence="4">Nucleoside hydrolase</fullName>
    </submittedName>
</protein>
<sequence>MAERKLILDLDTGIDDALAIAYALGSADEADLIGITGTYGNVTVERGVRNSLAVLHLFGRDDVPVHPGVDHPLTYDEAANGPWIPSAGSVAVHAPNGLGGAVIPDSPRAPEAPGSAVDFIIDAARTYGENLTIVPTGAMTTMATVMAKAPDVIDSGAHITLMGGALTVPGNVSPCTEANISQDPEAADRLFRCGARTTMIGLDVTHQTALTREGTAQWRALKTPAGDFLADMTDYYIDYYLAHQPEVRGCGLHDPLAVAAALDPGLVETIGVNLKVDLDGPFRGRTIGDRARLTDPDKTTRVAVGVDVPRFLARFMERTTALAAGR</sequence>
<organism evidence="4 5">
    <name type="scientific">Bifidobacterium santillanense</name>
    <dbReference type="NCBI Taxonomy" id="2809028"/>
    <lineage>
        <taxon>Bacteria</taxon>
        <taxon>Bacillati</taxon>
        <taxon>Actinomycetota</taxon>
        <taxon>Actinomycetes</taxon>
        <taxon>Bifidobacteriales</taxon>
        <taxon>Bifidobacteriaceae</taxon>
        <taxon>Bifidobacterium</taxon>
    </lineage>
</organism>
<evidence type="ECO:0000256" key="1">
    <source>
        <dbReference type="ARBA" id="ARBA00022801"/>
    </source>
</evidence>
<dbReference type="Pfam" id="PF01156">
    <property type="entry name" value="IU_nuc_hydro"/>
    <property type="match status" value="1"/>
</dbReference>
<accession>A0ABS5URZ7</accession>
<evidence type="ECO:0000313" key="4">
    <source>
        <dbReference type="EMBL" id="MBT1173793.1"/>
    </source>
</evidence>
<proteinExistence type="predicted"/>
<dbReference type="EMBL" id="JAFEJS010000015">
    <property type="protein sequence ID" value="MBT1173793.1"/>
    <property type="molecule type" value="Genomic_DNA"/>
</dbReference>
<dbReference type="Gene3D" id="3.90.245.10">
    <property type="entry name" value="Ribonucleoside hydrolase-like"/>
    <property type="match status" value="1"/>
</dbReference>
<evidence type="ECO:0000313" key="5">
    <source>
        <dbReference type="Proteomes" id="UP000773064"/>
    </source>
</evidence>
<evidence type="ECO:0000259" key="3">
    <source>
        <dbReference type="Pfam" id="PF01156"/>
    </source>
</evidence>
<keyword evidence="5" id="KW-1185">Reference proteome</keyword>
<comment type="caution">
    <text evidence="4">The sequence shown here is derived from an EMBL/GenBank/DDBJ whole genome shotgun (WGS) entry which is preliminary data.</text>
</comment>
<dbReference type="InterPro" id="IPR001910">
    <property type="entry name" value="Inosine/uridine_hydrolase_dom"/>
</dbReference>
<dbReference type="RefSeq" id="WP_214359027.1">
    <property type="nucleotide sequence ID" value="NZ_JAFEJS010000015.1"/>
</dbReference>
<dbReference type="InterPro" id="IPR036452">
    <property type="entry name" value="Ribo_hydro-like"/>
</dbReference>
<dbReference type="PANTHER" id="PTHR12304">
    <property type="entry name" value="INOSINE-URIDINE PREFERRING NUCLEOSIDE HYDROLASE"/>
    <property type="match status" value="1"/>
</dbReference>
<dbReference type="PANTHER" id="PTHR12304:SF4">
    <property type="entry name" value="URIDINE NUCLEOSIDASE"/>
    <property type="match status" value="1"/>
</dbReference>
<dbReference type="SUPFAM" id="SSF53590">
    <property type="entry name" value="Nucleoside hydrolase"/>
    <property type="match status" value="1"/>
</dbReference>
<feature type="domain" description="Inosine/uridine-preferring nucleoside hydrolase" evidence="3">
    <location>
        <begin position="6"/>
        <end position="312"/>
    </location>
</feature>
<dbReference type="CDD" id="cd02650">
    <property type="entry name" value="nuc_hydro_CaPnhB"/>
    <property type="match status" value="1"/>
</dbReference>
<gene>
    <name evidence="4" type="ORF">JS528_10695</name>
</gene>
<name>A0ABS5URZ7_9BIFI</name>
<keyword evidence="1 4" id="KW-0378">Hydrolase</keyword>
<dbReference type="Proteomes" id="UP000773064">
    <property type="component" value="Unassembled WGS sequence"/>
</dbReference>
<reference evidence="4 5" key="1">
    <citation type="journal article" date="2021" name="Environ. Microbiol.">
        <title>Genetic insights into the dark matter of the mammalian gut microbiota through targeted genome reconstruction.</title>
        <authorList>
            <person name="Lugli G.A."/>
            <person name="Alessandri G."/>
            <person name="Milani C."/>
            <person name="Viappiani A."/>
            <person name="Fontana F."/>
            <person name="Tarracchini C."/>
            <person name="Mancabelli L."/>
            <person name="Argentini C."/>
            <person name="Ruiz L."/>
            <person name="Margolles A."/>
            <person name="van Sinderen D."/>
            <person name="Turroni F."/>
            <person name="Ventura M."/>
        </authorList>
    </citation>
    <scope>NUCLEOTIDE SEQUENCE [LARGE SCALE GENOMIC DNA]</scope>
    <source>
        <strain evidence="4 5">MA2</strain>
    </source>
</reference>
<dbReference type="GO" id="GO:0016787">
    <property type="term" value="F:hydrolase activity"/>
    <property type="evidence" value="ECO:0007669"/>
    <property type="project" value="UniProtKB-KW"/>
</dbReference>
<keyword evidence="2" id="KW-0326">Glycosidase</keyword>